<comment type="caution">
    <text evidence="3">The sequence shown here is derived from an EMBL/GenBank/DDBJ whole genome shotgun (WGS) entry which is preliminary data.</text>
</comment>
<name>A0ABV2X273_9NOCA</name>
<evidence type="ECO:0000259" key="1">
    <source>
        <dbReference type="Pfam" id="PF00501"/>
    </source>
</evidence>
<dbReference type="Gene3D" id="3.40.50.12780">
    <property type="entry name" value="N-terminal domain of ligase-like"/>
    <property type="match status" value="1"/>
</dbReference>
<dbReference type="Pfam" id="PF00501">
    <property type="entry name" value="AMP-binding"/>
    <property type="match status" value="1"/>
</dbReference>
<organism evidence="3 4">
    <name type="scientific">Nocardia rhamnosiphila</name>
    <dbReference type="NCBI Taxonomy" id="426716"/>
    <lineage>
        <taxon>Bacteria</taxon>
        <taxon>Bacillati</taxon>
        <taxon>Actinomycetota</taxon>
        <taxon>Actinomycetes</taxon>
        <taxon>Mycobacteriales</taxon>
        <taxon>Nocardiaceae</taxon>
        <taxon>Nocardia</taxon>
    </lineage>
</organism>
<dbReference type="PANTHER" id="PTHR43845:SF1">
    <property type="entry name" value="BLR5969 PROTEIN"/>
    <property type="match status" value="1"/>
</dbReference>
<sequence length="449" mass="50504">MRNMYSAAERLTRDELEALQLRKLRNLLNYNYENNPFYRDLWKSYSVHPDDIQSLADYRHKVPMVSKRDFLADQDCQPPFGRRLGVDRRAVRQVHLTSGTSGIGQEAWGLTQADVESAATAWLQQYHWMGLTSGDVAFYSMPVSFFANGLSAEHAGRKMGMSCLNLFGMDKQLAFNLMERFQPQYLYGMMSMAAMASLAGPENLHGRLPREVFPTLKAIQGSAMSASTMQRVSEEWGAPIYEIYGCTQGGSAVAATCERTALVDGREGMVHFLESQFLVECLDRETGEPAASGADSEVVLTTLDREASPAIRFRMDDKVTFLAHSECRCGRPYAGYRAGSVGRWDDMMKVKGINVWPGVFDDIVMSVPDVAEYRGVVVNTEGRERCVIKVEFEATASLTSATVTERLDDIRRRVKAKTFITPDVEVSPDQLEKFILKPRRWTDLRNSRG</sequence>
<proteinExistence type="predicted"/>
<protein>
    <submittedName>
        <fullName evidence="3">AMP-binding protein</fullName>
    </submittedName>
</protein>
<dbReference type="Proteomes" id="UP001550628">
    <property type="component" value="Unassembled WGS sequence"/>
</dbReference>
<dbReference type="PANTHER" id="PTHR43845">
    <property type="entry name" value="BLR5969 PROTEIN"/>
    <property type="match status" value="1"/>
</dbReference>
<dbReference type="Gene3D" id="3.30.300.30">
    <property type="match status" value="1"/>
</dbReference>
<dbReference type="InterPro" id="IPR028154">
    <property type="entry name" value="AMP-dep_Lig_C"/>
</dbReference>
<keyword evidence="4" id="KW-1185">Reference proteome</keyword>
<dbReference type="RefSeq" id="WP_356960161.1">
    <property type="nucleotide sequence ID" value="NZ_JBEYBD010000047.1"/>
</dbReference>
<evidence type="ECO:0000313" key="3">
    <source>
        <dbReference type="EMBL" id="MEU1957238.1"/>
    </source>
</evidence>
<feature type="domain" description="AMP-dependent synthetase/ligase" evidence="1">
    <location>
        <begin position="97"/>
        <end position="298"/>
    </location>
</feature>
<dbReference type="InterPro" id="IPR000873">
    <property type="entry name" value="AMP-dep_synth/lig_dom"/>
</dbReference>
<dbReference type="InterPro" id="IPR045851">
    <property type="entry name" value="AMP-bd_C_sf"/>
</dbReference>
<feature type="domain" description="AMP-dependent ligase C-terminal" evidence="2">
    <location>
        <begin position="352"/>
        <end position="445"/>
    </location>
</feature>
<dbReference type="InterPro" id="IPR042099">
    <property type="entry name" value="ANL_N_sf"/>
</dbReference>
<dbReference type="EMBL" id="JBEYBF010000059">
    <property type="protein sequence ID" value="MEU1957238.1"/>
    <property type="molecule type" value="Genomic_DNA"/>
</dbReference>
<accession>A0ABV2X273</accession>
<evidence type="ECO:0000259" key="2">
    <source>
        <dbReference type="Pfam" id="PF14535"/>
    </source>
</evidence>
<dbReference type="Pfam" id="PF14535">
    <property type="entry name" value="AMP-binding_C_2"/>
    <property type="match status" value="1"/>
</dbReference>
<reference evidence="3 4" key="1">
    <citation type="submission" date="2024-06" db="EMBL/GenBank/DDBJ databases">
        <title>The Natural Products Discovery Center: Release of the First 8490 Sequenced Strains for Exploring Actinobacteria Biosynthetic Diversity.</title>
        <authorList>
            <person name="Kalkreuter E."/>
            <person name="Kautsar S.A."/>
            <person name="Yang D."/>
            <person name="Bader C.D."/>
            <person name="Teijaro C.N."/>
            <person name="Fluegel L."/>
            <person name="Davis C.M."/>
            <person name="Simpson J.R."/>
            <person name="Lauterbach L."/>
            <person name="Steele A.D."/>
            <person name="Gui C."/>
            <person name="Meng S."/>
            <person name="Li G."/>
            <person name="Viehrig K."/>
            <person name="Ye F."/>
            <person name="Su P."/>
            <person name="Kiefer A.F."/>
            <person name="Nichols A."/>
            <person name="Cepeda A.J."/>
            <person name="Yan W."/>
            <person name="Fan B."/>
            <person name="Jiang Y."/>
            <person name="Adhikari A."/>
            <person name="Zheng C.-J."/>
            <person name="Schuster L."/>
            <person name="Cowan T.M."/>
            <person name="Smanski M.J."/>
            <person name="Chevrette M.G."/>
            <person name="De Carvalho L.P.S."/>
            <person name="Shen B."/>
        </authorList>
    </citation>
    <scope>NUCLEOTIDE SEQUENCE [LARGE SCALE GENOMIC DNA]</scope>
    <source>
        <strain evidence="3 4">NPDC019708</strain>
    </source>
</reference>
<dbReference type="SUPFAM" id="SSF56801">
    <property type="entry name" value="Acetyl-CoA synthetase-like"/>
    <property type="match status" value="1"/>
</dbReference>
<evidence type="ECO:0000313" key="4">
    <source>
        <dbReference type="Proteomes" id="UP001550628"/>
    </source>
</evidence>
<gene>
    <name evidence="3" type="ORF">ABZ510_35965</name>
</gene>